<evidence type="ECO:0008006" key="4">
    <source>
        <dbReference type="Google" id="ProtNLM"/>
    </source>
</evidence>
<evidence type="ECO:0000313" key="2">
    <source>
        <dbReference type="EMBL" id="KAK1686937.1"/>
    </source>
</evidence>
<dbReference type="PANTHER" id="PTHR47481">
    <property type="match status" value="1"/>
</dbReference>
<dbReference type="Proteomes" id="UP001231189">
    <property type="component" value="Unassembled WGS sequence"/>
</dbReference>
<protein>
    <recommendedName>
        <fullName evidence="4">Retrotransposon Copia-like N-terminal domain-containing protein</fullName>
    </recommendedName>
</protein>
<dbReference type="AlphaFoldDB" id="A0AAD8TSH6"/>
<keyword evidence="3" id="KW-1185">Reference proteome</keyword>
<keyword evidence="1" id="KW-1133">Transmembrane helix</keyword>
<proteinExistence type="predicted"/>
<gene>
    <name evidence="2" type="ORF">QYE76_047785</name>
</gene>
<evidence type="ECO:0000256" key="1">
    <source>
        <dbReference type="SAM" id="Phobius"/>
    </source>
</evidence>
<keyword evidence="1" id="KW-0812">Transmembrane</keyword>
<keyword evidence="1" id="KW-0472">Membrane</keyword>
<dbReference type="Pfam" id="PF14223">
    <property type="entry name" value="Retrotran_gag_2"/>
    <property type="match status" value="1"/>
</dbReference>
<reference evidence="2" key="1">
    <citation type="submission" date="2023-07" db="EMBL/GenBank/DDBJ databases">
        <title>A chromosome-level genome assembly of Lolium multiflorum.</title>
        <authorList>
            <person name="Chen Y."/>
            <person name="Copetti D."/>
            <person name="Kolliker R."/>
            <person name="Studer B."/>
        </authorList>
    </citation>
    <scope>NUCLEOTIDE SEQUENCE</scope>
    <source>
        <strain evidence="2">02402/16</strain>
        <tissue evidence="2">Leaf</tissue>
    </source>
</reference>
<comment type="caution">
    <text evidence="2">The sequence shown here is derived from an EMBL/GenBank/DDBJ whole genome shotgun (WGS) entry which is preliminary data.</text>
</comment>
<accession>A0AAD8TSH6</accession>
<dbReference type="PANTHER" id="PTHR47481:SF31">
    <property type="entry name" value="OS01G0873500 PROTEIN"/>
    <property type="match status" value="1"/>
</dbReference>
<name>A0AAD8TSH6_LOLMU</name>
<dbReference type="EMBL" id="JAUUTY010000002">
    <property type="protein sequence ID" value="KAK1686937.1"/>
    <property type="molecule type" value="Genomic_DNA"/>
</dbReference>
<sequence>MATTLGCPPSTKLTRGDFLLRKTLVLPPLCGAQSLDLLEGTDVAPVKFLEVEESEKKNTQIPNPAYVAWLSRDQTVLGWMLQTLTPKIIAHVISIDSSATFWAILTTMFNAHFRSRTNQLRGSLQGTKKNEMSTTSSFAKMKGFASELIAARKPVEEDEMVGYITNVLDATYNELVPTVNGNVGVTLDDIHDDRYDDNRGRRCDDRYDDKGYGCRKGHGLRRPPAWMSSVGGATVMTYLMMMMMMMVDMTTKRVHTLHSMEWTQIGTPKREPQITSDELNNMTTHDNYKGRDRVQTAEGNENLRSLMLQKEVLQKISLAVKNGNQNNEEMSSHDQGSDSAQTDEISMCRTVDPPPISVSAHPNLEWDPCRFHPVLGIMGIQSGPLPPMADRTYRLHAGLR</sequence>
<organism evidence="2 3">
    <name type="scientific">Lolium multiflorum</name>
    <name type="common">Italian ryegrass</name>
    <name type="synonym">Lolium perenne subsp. multiflorum</name>
    <dbReference type="NCBI Taxonomy" id="4521"/>
    <lineage>
        <taxon>Eukaryota</taxon>
        <taxon>Viridiplantae</taxon>
        <taxon>Streptophyta</taxon>
        <taxon>Embryophyta</taxon>
        <taxon>Tracheophyta</taxon>
        <taxon>Spermatophyta</taxon>
        <taxon>Magnoliopsida</taxon>
        <taxon>Liliopsida</taxon>
        <taxon>Poales</taxon>
        <taxon>Poaceae</taxon>
        <taxon>BOP clade</taxon>
        <taxon>Pooideae</taxon>
        <taxon>Poodae</taxon>
        <taxon>Poeae</taxon>
        <taxon>Poeae Chloroplast Group 2 (Poeae type)</taxon>
        <taxon>Loliodinae</taxon>
        <taxon>Loliinae</taxon>
        <taxon>Lolium</taxon>
    </lineage>
</organism>
<evidence type="ECO:0000313" key="3">
    <source>
        <dbReference type="Proteomes" id="UP001231189"/>
    </source>
</evidence>
<feature type="transmembrane region" description="Helical" evidence="1">
    <location>
        <begin position="225"/>
        <end position="247"/>
    </location>
</feature>